<dbReference type="VEuPathDB" id="TriTrypDB:C3747_144g98"/>
<dbReference type="VEuPathDB" id="TriTrypDB:TcBrA4_0047760"/>
<evidence type="ECO:0000256" key="3">
    <source>
        <dbReference type="ARBA" id="ARBA00022980"/>
    </source>
</evidence>
<proteinExistence type="predicted"/>
<dbReference type="GO" id="GO:0005840">
    <property type="term" value="C:ribosome"/>
    <property type="evidence" value="ECO:0007669"/>
    <property type="project" value="UniProtKB-KW"/>
</dbReference>
<dbReference type="VEuPathDB" id="TriTrypDB:Tc_MARK_5634"/>
<keyword evidence="4" id="KW-0687">Ribonucleoprotein</keyword>
<dbReference type="SUPFAM" id="SSF50978">
    <property type="entry name" value="WD40 repeat-like"/>
    <property type="match status" value="1"/>
</dbReference>
<dbReference type="SMART" id="SM00320">
    <property type="entry name" value="WD40"/>
    <property type="match status" value="6"/>
</dbReference>
<evidence type="ECO:0000256" key="4">
    <source>
        <dbReference type="ARBA" id="ARBA00023274"/>
    </source>
</evidence>
<evidence type="ECO:0000256" key="1">
    <source>
        <dbReference type="ARBA" id="ARBA00022574"/>
    </source>
</evidence>
<evidence type="ECO:0000256" key="2">
    <source>
        <dbReference type="ARBA" id="ARBA00022737"/>
    </source>
</evidence>
<feature type="region of interest" description="Disordered" evidence="6">
    <location>
        <begin position="48"/>
        <end position="79"/>
    </location>
</feature>
<dbReference type="VEuPathDB" id="TriTrypDB:TcCLB.508059.24"/>
<gene>
    <name evidence="7" type="ORF">C4B63_58g41</name>
</gene>
<organism evidence="7 8">
    <name type="scientific">Trypanosoma cruzi</name>
    <dbReference type="NCBI Taxonomy" id="5693"/>
    <lineage>
        <taxon>Eukaryota</taxon>
        <taxon>Discoba</taxon>
        <taxon>Euglenozoa</taxon>
        <taxon>Kinetoplastea</taxon>
        <taxon>Metakinetoplastina</taxon>
        <taxon>Trypanosomatida</taxon>
        <taxon>Trypanosomatidae</taxon>
        <taxon>Trypanosoma</taxon>
        <taxon>Schizotrypanum</taxon>
    </lineage>
</organism>
<dbReference type="EMBL" id="PRFA01000058">
    <property type="protein sequence ID" value="PWU89548.1"/>
    <property type="molecule type" value="Genomic_DNA"/>
</dbReference>
<keyword evidence="1 5" id="KW-0853">WD repeat</keyword>
<dbReference type="VEuPathDB" id="TriTrypDB:TcCL_NonESM03830"/>
<evidence type="ECO:0000313" key="7">
    <source>
        <dbReference type="EMBL" id="PWU89548.1"/>
    </source>
</evidence>
<dbReference type="VEuPathDB" id="TriTrypDB:C4B63_58g41"/>
<reference evidence="7 8" key="1">
    <citation type="journal article" date="2018" name="Microb. Genom.">
        <title>Expanding an expanded genome: long-read sequencing of Trypanosoma cruzi.</title>
        <authorList>
            <person name="Berna L."/>
            <person name="Rodriguez M."/>
            <person name="Chiribao M.L."/>
            <person name="Parodi-Talice A."/>
            <person name="Pita S."/>
            <person name="Rijo G."/>
            <person name="Alvarez-Valin F."/>
            <person name="Robello C."/>
        </authorList>
    </citation>
    <scope>NUCLEOTIDE SEQUENCE [LARGE SCALE GENOMIC DNA]</scope>
    <source>
        <strain evidence="7 8">Dm28c</strain>
    </source>
</reference>
<dbReference type="InterPro" id="IPR001680">
    <property type="entry name" value="WD40_rpt"/>
</dbReference>
<dbReference type="VEuPathDB" id="TriTrypDB:BCY84_20699"/>
<dbReference type="PRINTS" id="PR00320">
    <property type="entry name" value="GPROTEINBRPT"/>
</dbReference>
<dbReference type="PROSITE" id="PS50082">
    <property type="entry name" value="WD_REPEATS_2"/>
    <property type="match status" value="2"/>
</dbReference>
<dbReference type="InterPro" id="IPR015943">
    <property type="entry name" value="WD40/YVTN_repeat-like_dom_sf"/>
</dbReference>
<dbReference type="PANTHER" id="PTHR19869">
    <property type="entry name" value="SPERMATID WD-REPEAT PROTEIN"/>
    <property type="match status" value="1"/>
</dbReference>
<accession>A0A2V2V3A4</accession>
<dbReference type="Pfam" id="PF00400">
    <property type="entry name" value="WD40"/>
    <property type="match status" value="3"/>
</dbReference>
<dbReference type="InterPro" id="IPR040066">
    <property type="entry name" value="WDR31"/>
</dbReference>
<evidence type="ECO:0000256" key="6">
    <source>
        <dbReference type="SAM" id="MobiDB-lite"/>
    </source>
</evidence>
<dbReference type="AlphaFoldDB" id="A0A2V2V3A4"/>
<dbReference type="GO" id="GO:1990904">
    <property type="term" value="C:ribonucleoprotein complex"/>
    <property type="evidence" value="ECO:0007669"/>
    <property type="project" value="UniProtKB-KW"/>
</dbReference>
<dbReference type="VEuPathDB" id="TriTrypDB:ECC02_008514"/>
<dbReference type="InterPro" id="IPR019775">
    <property type="entry name" value="WD40_repeat_CS"/>
</dbReference>
<name>A0A2V2V3A4_TRYCR</name>
<feature type="repeat" description="WD" evidence="5">
    <location>
        <begin position="143"/>
        <end position="184"/>
    </location>
</feature>
<evidence type="ECO:0000313" key="8">
    <source>
        <dbReference type="Proteomes" id="UP000246121"/>
    </source>
</evidence>
<dbReference type="PANTHER" id="PTHR19869:SF1">
    <property type="entry name" value="WD REPEAT-CONTAINING PROTEIN 31"/>
    <property type="match status" value="1"/>
</dbReference>
<keyword evidence="3" id="KW-0689">Ribosomal protein</keyword>
<feature type="compositionally biased region" description="Basic and acidic residues" evidence="6">
    <location>
        <begin position="63"/>
        <end position="74"/>
    </location>
</feature>
<dbReference type="InterPro" id="IPR036322">
    <property type="entry name" value="WD40_repeat_dom_sf"/>
</dbReference>
<sequence length="438" mass="48310">MGLYCFRGGATSQKSGLGGFPPFERKEERNKLPTRKFDLTVISRRDPPAPVLIQDKKKKKGRYRIEGDDSENSHVSRTPMSSVPYLKPTQFQSFAGLFGGGTAALTLRSCEDSNMPHHLIVGGEDGNLVLVDYELGTTTRRWYGAHGRDVNSLTRPLSSGVFASASRDKLAKVWNLHSGEALCELHGHTANVTSVTMGAEHNFLVSGSRDNTVRLWDLERAEEVQCCEIKQNIVQFTQWVPQLHCVAQGGEDLTVRLWDVRMNANGKKAVGLSLATTLACIEYHPICCELIPGKETCGLLTGHNGFNGHGAYVVEWDLRMPKCLRIFHGHTGTVRSIRTLPQQDPANHGEFVSAGDDGEMIFFSMGPSSHETDVAYDSRSIFKLNEGRVTCLDVCANGDIFSSMWDGAVSVLRCTSPKKGVKGTLKRFRCFGAEELQK</sequence>
<feature type="repeat" description="WD" evidence="5">
    <location>
        <begin position="185"/>
        <end position="226"/>
    </location>
</feature>
<keyword evidence="2" id="KW-0677">Repeat</keyword>
<dbReference type="Proteomes" id="UP000246121">
    <property type="component" value="Unassembled WGS sequence"/>
</dbReference>
<protein>
    <submittedName>
        <fullName evidence="7">Uncharacterized protein</fullName>
    </submittedName>
</protein>
<comment type="caution">
    <text evidence="7">The sequence shown here is derived from an EMBL/GenBank/DDBJ whole genome shotgun (WGS) entry which is preliminary data.</text>
</comment>
<evidence type="ECO:0000256" key="5">
    <source>
        <dbReference type="PROSITE-ProRule" id="PRU00221"/>
    </source>
</evidence>
<dbReference type="VEuPathDB" id="TriTrypDB:TcCLB.508953.28"/>
<dbReference type="VEuPathDB" id="TriTrypDB:TCSYLVIO_006873"/>
<dbReference type="VEuPathDB" id="TriTrypDB:TcG_02620"/>
<dbReference type="Gene3D" id="2.130.10.10">
    <property type="entry name" value="YVTN repeat-like/Quinoprotein amine dehydrogenase"/>
    <property type="match status" value="2"/>
</dbReference>
<dbReference type="PROSITE" id="PS00678">
    <property type="entry name" value="WD_REPEATS_1"/>
    <property type="match status" value="1"/>
</dbReference>
<dbReference type="InterPro" id="IPR020472">
    <property type="entry name" value="WD40_PAC1"/>
</dbReference>
<dbReference type="PROSITE" id="PS50294">
    <property type="entry name" value="WD_REPEATS_REGION"/>
    <property type="match status" value="1"/>
</dbReference>
<dbReference type="VEuPathDB" id="TriTrypDB:TCDM_04621"/>